<dbReference type="Gene3D" id="2.40.128.330">
    <property type="match status" value="1"/>
</dbReference>
<evidence type="ECO:0000256" key="10">
    <source>
        <dbReference type="SAM" id="MobiDB-lite"/>
    </source>
</evidence>
<keyword evidence="5" id="KW-0460">Magnesium</keyword>
<reference evidence="11 12" key="3">
    <citation type="journal article" date="2015" name="Genome Announc.">
        <title>Draft Genome Sequence of the Archiascomycetous Yeast Saitoella complicata.</title>
        <authorList>
            <person name="Yamauchi K."/>
            <person name="Kondo S."/>
            <person name="Hamamoto M."/>
            <person name="Takahashi Y."/>
            <person name="Ogura Y."/>
            <person name="Hayashi T."/>
            <person name="Nishida H."/>
        </authorList>
    </citation>
    <scope>NUCLEOTIDE SEQUENCE [LARGE SCALE GENOMIC DNA]</scope>
    <source>
        <strain evidence="11 12">NRRL Y-17804</strain>
    </source>
</reference>
<comment type="similarity">
    <text evidence="2">Belongs to the CorA metal ion transporter (MIT) (TC 1.A.35) family.</text>
</comment>
<dbReference type="Gene3D" id="1.20.58.340">
    <property type="entry name" value="Magnesium transport protein CorA, transmembrane region"/>
    <property type="match status" value="1"/>
</dbReference>
<evidence type="ECO:0000256" key="8">
    <source>
        <dbReference type="ARBA" id="ARBA00023065"/>
    </source>
</evidence>
<dbReference type="InterPro" id="IPR039204">
    <property type="entry name" value="MRS2-like"/>
</dbReference>
<dbReference type="AlphaFoldDB" id="A0A0E9NCS8"/>
<evidence type="ECO:0000256" key="4">
    <source>
        <dbReference type="ARBA" id="ARBA00022692"/>
    </source>
</evidence>
<dbReference type="PANTHER" id="PTHR13890:SF0">
    <property type="entry name" value="MAGNESIUM TRANSPORTER MRS2 HOMOLOG, MITOCHONDRIAL"/>
    <property type="match status" value="1"/>
</dbReference>
<dbReference type="Proteomes" id="UP000033140">
    <property type="component" value="Unassembled WGS sequence"/>
</dbReference>
<reference evidence="11 12" key="1">
    <citation type="journal article" date="2011" name="J. Gen. Appl. Microbiol.">
        <title>Draft genome sequencing of the enigmatic yeast Saitoella complicata.</title>
        <authorList>
            <person name="Nishida H."/>
            <person name="Hamamoto M."/>
            <person name="Sugiyama J."/>
        </authorList>
    </citation>
    <scope>NUCLEOTIDE SEQUENCE [LARGE SCALE GENOMIC DNA]</scope>
    <source>
        <strain evidence="11 12">NRRL Y-17804</strain>
    </source>
</reference>
<feature type="compositionally biased region" description="Acidic residues" evidence="10">
    <location>
        <begin position="418"/>
        <end position="434"/>
    </location>
</feature>
<evidence type="ECO:0000256" key="6">
    <source>
        <dbReference type="ARBA" id="ARBA00022946"/>
    </source>
</evidence>
<keyword evidence="8" id="KW-0406">Ion transport</keyword>
<gene>
    <name evidence="11" type="ORF">G7K_1430-t1</name>
</gene>
<dbReference type="PANTHER" id="PTHR13890">
    <property type="entry name" value="RNA SPLICING PROTEIN MRS2, MITOCHONDRIAL"/>
    <property type="match status" value="1"/>
</dbReference>
<comment type="subcellular location">
    <subcellularLocation>
        <location evidence="1">Membrane</location>
        <topology evidence="1">Multi-pass membrane protein</topology>
    </subcellularLocation>
</comment>
<evidence type="ECO:0000256" key="9">
    <source>
        <dbReference type="ARBA" id="ARBA00023136"/>
    </source>
</evidence>
<keyword evidence="9" id="KW-0472">Membrane</keyword>
<feature type="region of interest" description="Disordered" evidence="10">
    <location>
        <begin position="172"/>
        <end position="197"/>
    </location>
</feature>
<dbReference type="GO" id="GO:0005743">
    <property type="term" value="C:mitochondrial inner membrane"/>
    <property type="evidence" value="ECO:0007669"/>
    <property type="project" value="TreeGrafter"/>
</dbReference>
<protein>
    <recommendedName>
        <fullName evidence="13">Magnesium transporter</fullName>
    </recommendedName>
</protein>
<evidence type="ECO:0008006" key="13">
    <source>
        <dbReference type="Google" id="ProtNLM"/>
    </source>
</evidence>
<keyword evidence="3" id="KW-0813">Transport</keyword>
<evidence type="ECO:0000256" key="5">
    <source>
        <dbReference type="ARBA" id="ARBA00022842"/>
    </source>
</evidence>
<evidence type="ECO:0000256" key="3">
    <source>
        <dbReference type="ARBA" id="ARBA00022448"/>
    </source>
</evidence>
<evidence type="ECO:0000256" key="1">
    <source>
        <dbReference type="ARBA" id="ARBA00004141"/>
    </source>
</evidence>
<reference evidence="11 12" key="2">
    <citation type="journal article" date="2014" name="J. Gen. Appl. Microbiol.">
        <title>The early diverging ascomycetous budding yeast Saitoella complicata has three histone deacetylases belonging to the Clr6, Hos2, and Rpd3 lineages.</title>
        <authorList>
            <person name="Nishida H."/>
            <person name="Matsumoto T."/>
            <person name="Kondo S."/>
            <person name="Hamamoto M."/>
            <person name="Yoshikawa H."/>
        </authorList>
    </citation>
    <scope>NUCLEOTIDE SEQUENCE [LARGE SCALE GENOMIC DNA]</scope>
    <source>
        <strain evidence="11 12">NRRL Y-17804</strain>
    </source>
</reference>
<accession>A0A0E9NCS8</accession>
<evidence type="ECO:0000256" key="7">
    <source>
        <dbReference type="ARBA" id="ARBA00022989"/>
    </source>
</evidence>
<keyword evidence="4" id="KW-0812">Transmembrane</keyword>
<dbReference type="GO" id="GO:0045016">
    <property type="term" value="P:mitochondrial magnesium ion transmembrane transport"/>
    <property type="evidence" value="ECO:0007669"/>
    <property type="project" value="TreeGrafter"/>
</dbReference>
<organism evidence="11 12">
    <name type="scientific">Saitoella complicata (strain BCRC 22490 / CBS 7301 / JCM 7358 / NBRC 10748 / NRRL Y-17804)</name>
    <dbReference type="NCBI Taxonomy" id="698492"/>
    <lineage>
        <taxon>Eukaryota</taxon>
        <taxon>Fungi</taxon>
        <taxon>Dikarya</taxon>
        <taxon>Ascomycota</taxon>
        <taxon>Taphrinomycotina</taxon>
        <taxon>Taphrinomycotina incertae sedis</taxon>
        <taxon>Saitoella</taxon>
    </lineage>
</organism>
<dbReference type="GO" id="GO:0015095">
    <property type="term" value="F:magnesium ion transmembrane transporter activity"/>
    <property type="evidence" value="ECO:0007669"/>
    <property type="project" value="TreeGrafter"/>
</dbReference>
<sequence>MFVYPLLRRAANCKPQCLIRCLTTNRISSPVPPPDNAKAREAMAPLVTKKPDIKFKEDEYDEDLDDEELAAKQMKAYCLMVDHTGKISRISGPFDRAKLIEEHEIEPRDLRKIDTDVHNIIPSITIRHKSVIVSTLALRALINAKATYFYVPDASLQDDITLPTMAAVTQPLQLNPSDTTPPELRSHTSRTKPKRSLLPETQEKILERHAEATELANTASRLLRRRCRRIISHGGPAGLRPMPKSEFEMLALEATLVSVMKLLERSLGNLRRDMEALIEDLEEDVDPEGLFSMLSMSKRVLAFSRRTKLLQSALANVLHRDLAQTASKHKYNELFDTEESLRRAQLLIETYLKRIDEIVEGAESLTSESRNTETNVNLVMDTMRNNLLALDTSISILTLAISSSALVAGDWEGRDGGVEGDESGEVDEEVGTGR</sequence>
<evidence type="ECO:0000256" key="2">
    <source>
        <dbReference type="ARBA" id="ARBA00009765"/>
    </source>
</evidence>
<feature type="region of interest" description="Disordered" evidence="10">
    <location>
        <begin position="412"/>
        <end position="434"/>
    </location>
</feature>
<keyword evidence="7" id="KW-1133">Transmembrane helix</keyword>
<keyword evidence="6" id="KW-0809">Transit peptide</keyword>
<name>A0A0E9NCS8_SAICN</name>
<proteinExistence type="inferred from homology"/>
<dbReference type="STRING" id="698492.A0A0E9NCS8"/>
<evidence type="ECO:0000313" key="11">
    <source>
        <dbReference type="EMBL" id="GAO47220.1"/>
    </source>
</evidence>
<dbReference type="EMBL" id="BACD03000008">
    <property type="protein sequence ID" value="GAO47220.1"/>
    <property type="molecule type" value="Genomic_DNA"/>
</dbReference>
<dbReference type="Pfam" id="PF22099">
    <property type="entry name" value="MRS2-like"/>
    <property type="match status" value="2"/>
</dbReference>
<evidence type="ECO:0000313" key="12">
    <source>
        <dbReference type="Proteomes" id="UP000033140"/>
    </source>
</evidence>
<comment type="caution">
    <text evidence="11">The sequence shown here is derived from an EMBL/GenBank/DDBJ whole genome shotgun (WGS) entry which is preliminary data.</text>
</comment>
<keyword evidence="12" id="KW-1185">Reference proteome</keyword>